<dbReference type="Proteomes" id="UP000490821">
    <property type="component" value="Unassembled WGS sequence"/>
</dbReference>
<sequence>MLKKALIIPYFGKFNNYFKLWLKSCEYNDDFDWLIFTDDRSKYSYPENVHVYYISFEKIKEKINNLFEFEISLDSPYKLCDFRPAYGEIFEDYLKEYDYWGYCDTDLIWGHLSDFYNEDILKEYDKISDAGHFTLYKNNDAMKFAYKNLNVKGCYDYKTVFTSSKSFAYDEWGNNKGINRILLENEYKIYYKPIWFSDICIDTYGLKNTRAYFDLKERTIEEKNKEHIVFFYNEGRLFQYYLEKKGKLCFNQEAYVHLQKRPMINESIDYDRFMIVPPNKFINYNKEISADYLLSINENKIYWHYYKIRFNNFKRKLKRLGKRK</sequence>
<gene>
    <name evidence="1" type="ORF">IMSAGC017_00448</name>
</gene>
<proteinExistence type="predicted"/>
<organism evidence="1 2">
    <name type="scientific">Thomasclavelia cocleata</name>
    <dbReference type="NCBI Taxonomy" id="69824"/>
    <lineage>
        <taxon>Bacteria</taxon>
        <taxon>Bacillati</taxon>
        <taxon>Bacillota</taxon>
        <taxon>Erysipelotrichia</taxon>
        <taxon>Erysipelotrichales</taxon>
        <taxon>Coprobacillaceae</taxon>
        <taxon>Thomasclavelia</taxon>
    </lineage>
</organism>
<dbReference type="Pfam" id="PF20330">
    <property type="entry name" value="DUF6625"/>
    <property type="match status" value="1"/>
</dbReference>
<dbReference type="AlphaFoldDB" id="A0A829Z8E7"/>
<dbReference type="RefSeq" id="WP_172471941.1">
    <property type="nucleotide sequence ID" value="NZ_BLMI01000046.1"/>
</dbReference>
<comment type="caution">
    <text evidence="1">The sequence shown here is derived from an EMBL/GenBank/DDBJ whole genome shotgun (WGS) entry which is preliminary data.</text>
</comment>
<dbReference type="EMBL" id="BLMI01000046">
    <property type="protein sequence ID" value="GFI40416.1"/>
    <property type="molecule type" value="Genomic_DNA"/>
</dbReference>
<accession>A0A829Z8E7</accession>
<reference evidence="1 2" key="1">
    <citation type="journal article" date="2020" name="Microbiome">
        <title>Single-cell genomics of uncultured bacteria reveals dietary fiber responders in the mouse gut microbiota.</title>
        <authorList>
            <person name="Chijiiwa R."/>
            <person name="Hosokawa M."/>
            <person name="Kogawa M."/>
            <person name="Nishikawa Y."/>
            <person name="Ide K."/>
            <person name="Sakanashi C."/>
            <person name="Takahashi K."/>
            <person name="Takeyama H."/>
        </authorList>
    </citation>
    <scope>NUCLEOTIDE SEQUENCE [LARGE SCALE GENOMIC DNA]</scope>
    <source>
        <strain evidence="1">IMSAGC_017</strain>
    </source>
</reference>
<name>A0A829Z8E7_9FIRM</name>
<evidence type="ECO:0000313" key="2">
    <source>
        <dbReference type="Proteomes" id="UP000490821"/>
    </source>
</evidence>
<dbReference type="InterPro" id="IPR046733">
    <property type="entry name" value="DUF6625"/>
</dbReference>
<evidence type="ECO:0000313" key="1">
    <source>
        <dbReference type="EMBL" id="GFI40416.1"/>
    </source>
</evidence>
<protein>
    <submittedName>
        <fullName evidence="1">Uncharacterized protein</fullName>
    </submittedName>
</protein>